<keyword evidence="2" id="KW-1185">Reference proteome</keyword>
<sequence>MTHSITTVDDLRWLLTHTHGFRGGQITDVHVAKRRMFDEESGRDVMVESTVTVLIRYSSNGILRVAKLSMQAVSDLSLFEQDGGDWVIVGGIQVELSEEKLRFWFDPHGNLYVVCEEALFEEVSLSHPGAERETAGEQWVFQAACGEAPASTGC</sequence>
<accession>A0ABM8QKQ9</accession>
<reference evidence="1 2" key="1">
    <citation type="submission" date="2021-02" db="EMBL/GenBank/DDBJ databases">
        <authorList>
            <person name="Han P."/>
        </authorList>
    </citation>
    <scope>NUCLEOTIDE SEQUENCE [LARGE SCALE GENOMIC DNA]</scope>
    <source>
        <strain evidence="1">Candidatus Nitrospira sp. ZN2</strain>
    </source>
</reference>
<gene>
    <name evidence="1" type="ORF">NSPZN2_10784</name>
</gene>
<protein>
    <submittedName>
        <fullName evidence="1">Uncharacterized protein</fullName>
    </submittedName>
</protein>
<dbReference type="Proteomes" id="UP000675880">
    <property type="component" value="Unassembled WGS sequence"/>
</dbReference>
<name>A0ABM8QKQ9_9BACT</name>
<dbReference type="RefSeq" id="WP_213040627.1">
    <property type="nucleotide sequence ID" value="NZ_CAJNBJ010000001.1"/>
</dbReference>
<comment type="caution">
    <text evidence="1">The sequence shown here is derived from an EMBL/GenBank/DDBJ whole genome shotgun (WGS) entry which is preliminary data.</text>
</comment>
<evidence type="ECO:0000313" key="2">
    <source>
        <dbReference type="Proteomes" id="UP000675880"/>
    </source>
</evidence>
<organism evidence="1 2">
    <name type="scientific">Nitrospira defluvii</name>
    <dbReference type="NCBI Taxonomy" id="330214"/>
    <lineage>
        <taxon>Bacteria</taxon>
        <taxon>Pseudomonadati</taxon>
        <taxon>Nitrospirota</taxon>
        <taxon>Nitrospiria</taxon>
        <taxon>Nitrospirales</taxon>
        <taxon>Nitrospiraceae</taxon>
        <taxon>Nitrospira</taxon>
    </lineage>
</organism>
<dbReference type="EMBL" id="CAJNBJ010000001">
    <property type="protein sequence ID" value="CAE6702058.1"/>
    <property type="molecule type" value="Genomic_DNA"/>
</dbReference>
<proteinExistence type="predicted"/>
<evidence type="ECO:0000313" key="1">
    <source>
        <dbReference type="EMBL" id="CAE6702058.1"/>
    </source>
</evidence>